<dbReference type="InterPro" id="IPR045371">
    <property type="entry name" value="ADAMTS_CR_3"/>
</dbReference>
<dbReference type="EMBL" id="JAEAOA010001308">
    <property type="protein sequence ID" value="KAK3584793.1"/>
    <property type="molecule type" value="Genomic_DNA"/>
</dbReference>
<dbReference type="GO" id="GO:0030198">
    <property type="term" value="P:extracellular matrix organization"/>
    <property type="evidence" value="ECO:0007669"/>
    <property type="project" value="InterPro"/>
</dbReference>
<dbReference type="GO" id="GO:0004222">
    <property type="term" value="F:metalloendopeptidase activity"/>
    <property type="evidence" value="ECO:0007669"/>
    <property type="project" value="TreeGrafter"/>
</dbReference>
<feature type="domain" description="ADAMTS/ADAMTS-like cysteine-rich" evidence="3">
    <location>
        <begin position="103"/>
        <end position="146"/>
    </location>
</feature>
<dbReference type="GO" id="GO:0005576">
    <property type="term" value="C:extracellular region"/>
    <property type="evidence" value="ECO:0007669"/>
    <property type="project" value="UniProtKB-SubCell"/>
</dbReference>
<reference evidence="4" key="1">
    <citation type="journal article" date="2021" name="Genome Biol. Evol.">
        <title>A High-Quality Reference Genome for a Parasitic Bivalve with Doubly Uniparental Inheritance (Bivalvia: Unionida).</title>
        <authorList>
            <person name="Smith C.H."/>
        </authorList>
    </citation>
    <scope>NUCLEOTIDE SEQUENCE</scope>
    <source>
        <strain evidence="4">CHS0354</strain>
    </source>
</reference>
<accession>A0AAE0S410</accession>
<dbReference type="GO" id="GO:0006508">
    <property type="term" value="P:proteolysis"/>
    <property type="evidence" value="ECO:0007669"/>
    <property type="project" value="TreeGrafter"/>
</dbReference>
<evidence type="ECO:0000313" key="4">
    <source>
        <dbReference type="EMBL" id="KAK3584793.1"/>
    </source>
</evidence>
<evidence type="ECO:0000313" key="5">
    <source>
        <dbReference type="Proteomes" id="UP001195483"/>
    </source>
</evidence>
<dbReference type="InterPro" id="IPR013273">
    <property type="entry name" value="ADAMTS/ADAMTS-like"/>
</dbReference>
<dbReference type="InterPro" id="IPR050439">
    <property type="entry name" value="ADAMTS_ADAMTS-like"/>
</dbReference>
<evidence type="ECO:0000256" key="1">
    <source>
        <dbReference type="ARBA" id="ARBA00004613"/>
    </source>
</evidence>
<dbReference type="PANTHER" id="PTHR13723">
    <property type="entry name" value="ADAMTS A DISINTEGRIN AND METALLOPROTEASE WITH THROMBOSPONDIN MOTIFS PROTEASE"/>
    <property type="match status" value="1"/>
</dbReference>
<sequence>MEYTKLVFSSVEPCTSDSRDASTLNKQRAGETCTRQIANGLFNSTVYDGTGDKFFYSAQGQCEVTCNVRSGYKSSSLQRYGLMPDGTACTSTATLNVADTNGYPRVSGVYGACVQGYCECFGCDNSNINMSRYDGCGVCGGDNSSCDVYEGLFMDPTTEGNRTDIAWLPNGTYNVQFYFAWNNMQHVYIELWTKDNQAVVASSITTSFIFDNRLNPTSFAGTFWTFFFAGQYLYSTGPIAEPVLIKLYQKSNNSNTGVYYGYSTPLSSVSTTCNTTCNKICYNGGILNETSCACQCTYHWFGTYCTSCRNPYTGPTCTACKYTSCQNCGTFNNATCRCECLPGYGGLQCETNCNNTLSTCVTNAAAGKCITDNVNMETKCNLACGLCVSQEPQAYCATTNLYSTGNCSAT</sequence>
<dbReference type="GO" id="GO:0031012">
    <property type="term" value="C:extracellular matrix"/>
    <property type="evidence" value="ECO:0007669"/>
    <property type="project" value="TreeGrafter"/>
</dbReference>
<proteinExistence type="predicted"/>
<reference evidence="4" key="2">
    <citation type="journal article" date="2021" name="Genome Biol. Evol.">
        <title>Developing a high-quality reference genome for a parasitic bivalve with doubly uniparental inheritance (Bivalvia: Unionida).</title>
        <authorList>
            <person name="Smith C.H."/>
        </authorList>
    </citation>
    <scope>NUCLEOTIDE SEQUENCE</scope>
    <source>
        <strain evidence="4">CHS0354</strain>
        <tissue evidence="4">Mantle</tissue>
    </source>
</reference>
<gene>
    <name evidence="4" type="ORF">CHS0354_021254</name>
</gene>
<comment type="subcellular location">
    <subcellularLocation>
        <location evidence="1">Secreted</location>
    </subcellularLocation>
</comment>
<feature type="non-terminal residue" evidence="4">
    <location>
        <position position="410"/>
    </location>
</feature>
<keyword evidence="2" id="KW-0964">Secreted</keyword>
<dbReference type="Proteomes" id="UP001195483">
    <property type="component" value="Unassembled WGS sequence"/>
</dbReference>
<reference evidence="4" key="3">
    <citation type="submission" date="2023-05" db="EMBL/GenBank/DDBJ databases">
        <authorList>
            <person name="Smith C.H."/>
        </authorList>
    </citation>
    <scope>NUCLEOTIDE SEQUENCE</scope>
    <source>
        <strain evidence="4">CHS0354</strain>
        <tissue evidence="4">Mantle</tissue>
    </source>
</reference>
<dbReference type="Pfam" id="PF19236">
    <property type="entry name" value="ADAMTS_CR_3"/>
    <property type="match status" value="1"/>
</dbReference>
<organism evidence="4 5">
    <name type="scientific">Potamilus streckersoni</name>
    <dbReference type="NCBI Taxonomy" id="2493646"/>
    <lineage>
        <taxon>Eukaryota</taxon>
        <taxon>Metazoa</taxon>
        <taxon>Spiralia</taxon>
        <taxon>Lophotrochozoa</taxon>
        <taxon>Mollusca</taxon>
        <taxon>Bivalvia</taxon>
        <taxon>Autobranchia</taxon>
        <taxon>Heteroconchia</taxon>
        <taxon>Palaeoheterodonta</taxon>
        <taxon>Unionida</taxon>
        <taxon>Unionoidea</taxon>
        <taxon>Unionidae</taxon>
        <taxon>Ambleminae</taxon>
        <taxon>Lampsilini</taxon>
        <taxon>Potamilus</taxon>
    </lineage>
</organism>
<name>A0AAE0S410_9BIVA</name>
<dbReference type="PRINTS" id="PR01857">
    <property type="entry name" value="ADAMTSFAMILY"/>
</dbReference>
<evidence type="ECO:0000259" key="3">
    <source>
        <dbReference type="Pfam" id="PF19236"/>
    </source>
</evidence>
<dbReference type="PANTHER" id="PTHR13723:SF281">
    <property type="entry name" value="PAPILIN"/>
    <property type="match status" value="1"/>
</dbReference>
<dbReference type="Gene3D" id="2.60.120.830">
    <property type="match status" value="1"/>
</dbReference>
<dbReference type="AlphaFoldDB" id="A0AAE0S410"/>
<protein>
    <recommendedName>
        <fullName evidence="3">ADAMTS/ADAMTS-like cysteine-rich domain-containing protein</fullName>
    </recommendedName>
</protein>
<evidence type="ECO:0000256" key="2">
    <source>
        <dbReference type="ARBA" id="ARBA00022525"/>
    </source>
</evidence>
<keyword evidence="5" id="KW-1185">Reference proteome</keyword>
<comment type="caution">
    <text evidence="4">The sequence shown here is derived from an EMBL/GenBank/DDBJ whole genome shotgun (WGS) entry which is preliminary data.</text>
</comment>